<dbReference type="GO" id="GO:0006281">
    <property type="term" value="P:DNA repair"/>
    <property type="evidence" value="ECO:0007669"/>
    <property type="project" value="TreeGrafter"/>
</dbReference>
<accession>A0AAW1BGI2</accession>
<evidence type="ECO:0000313" key="9">
    <source>
        <dbReference type="Proteomes" id="UP001474421"/>
    </source>
</evidence>
<evidence type="ECO:0000256" key="2">
    <source>
        <dbReference type="ARBA" id="ARBA00022801"/>
    </source>
</evidence>
<feature type="compositionally biased region" description="Basic residues" evidence="5">
    <location>
        <begin position="178"/>
        <end position="192"/>
    </location>
</feature>
<dbReference type="GO" id="GO:0016787">
    <property type="term" value="F:hydrolase activity"/>
    <property type="evidence" value="ECO:0007669"/>
    <property type="project" value="UniProtKB-KW"/>
</dbReference>
<dbReference type="PANTHER" id="PTHR45626">
    <property type="entry name" value="TRANSCRIPTION TERMINATION FACTOR 2-RELATED"/>
    <property type="match status" value="1"/>
</dbReference>
<dbReference type="Pfam" id="PF00271">
    <property type="entry name" value="Helicase_C"/>
    <property type="match status" value="1"/>
</dbReference>
<dbReference type="EMBL" id="JAOTOJ010000005">
    <property type="protein sequence ID" value="KAK9401194.1"/>
    <property type="molecule type" value="Genomic_DNA"/>
</dbReference>
<dbReference type="GO" id="GO:0004386">
    <property type="term" value="F:helicase activity"/>
    <property type="evidence" value="ECO:0007669"/>
    <property type="project" value="UniProtKB-KW"/>
</dbReference>
<name>A0AAW1BGI2_CROAD</name>
<evidence type="ECO:0000313" key="8">
    <source>
        <dbReference type="EMBL" id="KAK9401194.1"/>
    </source>
</evidence>
<keyword evidence="1" id="KW-0547">Nucleotide-binding</keyword>
<dbReference type="SUPFAM" id="SSF52540">
    <property type="entry name" value="P-loop containing nucleoside triphosphate hydrolases"/>
    <property type="match status" value="1"/>
</dbReference>
<sequence length="345" mass="39488">MRNPRVCSRCKDYRFRKGHRPTPVSWKEASVMPPIQPPRRQLLYRRLLEAIYTGRQGLRLRPAVVYLPEGKPQCDWRRPSPCSTNEDARMLSGKAKASVGFCRSLQSWRPEGNVCKLWRPELRGVGMAWRFLRVVPHGANNAFTMAVKLSFWGKEENKQALLERLKIHGLKLAPPGKSKGKKPKSRARKRKLGTPIQNSLKDLWSLLSFLKLKPFTERAWWHRTIQRPVTMGDERGLKESGFFFVRLDGSMNQKQRVEAIQQFQSHETGSPTIMLLSLKAGGVGLNLTAASRVFLMEPFIVKNSVEENMLKIQNKKRELAAGAFGTKKPPTGEIKMNEIRTLMDM</sequence>
<dbReference type="InterPro" id="IPR050628">
    <property type="entry name" value="SNF2_RAD54_helicase_TF"/>
</dbReference>
<feature type="region of interest" description="Disordered" evidence="5">
    <location>
        <begin position="171"/>
        <end position="192"/>
    </location>
</feature>
<feature type="domain" description="SNF2 N-terminal" evidence="6">
    <location>
        <begin position="193"/>
        <end position="237"/>
    </location>
</feature>
<gene>
    <name evidence="8" type="ORF">NXF25_011908</name>
</gene>
<dbReference type="Pfam" id="PF00176">
    <property type="entry name" value="SNF2-rel_dom"/>
    <property type="match status" value="1"/>
</dbReference>
<dbReference type="PANTHER" id="PTHR45626:SF17">
    <property type="entry name" value="HELICASE-LIKE TRANSCRIPTION FACTOR"/>
    <property type="match status" value="1"/>
</dbReference>
<dbReference type="GO" id="GO:0005524">
    <property type="term" value="F:ATP binding"/>
    <property type="evidence" value="ECO:0007669"/>
    <property type="project" value="UniProtKB-KW"/>
</dbReference>
<evidence type="ECO:0000256" key="5">
    <source>
        <dbReference type="SAM" id="MobiDB-lite"/>
    </source>
</evidence>
<dbReference type="InterPro" id="IPR001650">
    <property type="entry name" value="Helicase_C-like"/>
</dbReference>
<evidence type="ECO:0000259" key="6">
    <source>
        <dbReference type="Pfam" id="PF00176"/>
    </source>
</evidence>
<dbReference type="Gene3D" id="3.40.50.300">
    <property type="entry name" value="P-loop containing nucleotide triphosphate hydrolases"/>
    <property type="match status" value="1"/>
</dbReference>
<comment type="caution">
    <text evidence="8">The sequence shown here is derived from an EMBL/GenBank/DDBJ whole genome shotgun (WGS) entry which is preliminary data.</text>
</comment>
<keyword evidence="2" id="KW-0378">Hydrolase</keyword>
<dbReference type="Proteomes" id="UP001474421">
    <property type="component" value="Unassembled WGS sequence"/>
</dbReference>
<evidence type="ECO:0000256" key="1">
    <source>
        <dbReference type="ARBA" id="ARBA00022741"/>
    </source>
</evidence>
<dbReference type="InterPro" id="IPR000330">
    <property type="entry name" value="SNF2_N"/>
</dbReference>
<dbReference type="GO" id="GO:0008094">
    <property type="term" value="F:ATP-dependent activity, acting on DNA"/>
    <property type="evidence" value="ECO:0007669"/>
    <property type="project" value="TreeGrafter"/>
</dbReference>
<evidence type="ECO:0000256" key="3">
    <source>
        <dbReference type="ARBA" id="ARBA00022806"/>
    </source>
</evidence>
<dbReference type="InterPro" id="IPR049730">
    <property type="entry name" value="SNF2/RAD54-like_C"/>
</dbReference>
<dbReference type="CDD" id="cd18793">
    <property type="entry name" value="SF2_C_SNF"/>
    <property type="match status" value="1"/>
</dbReference>
<protein>
    <submittedName>
        <fullName evidence="8">Helicase-like transcription factor</fullName>
    </submittedName>
</protein>
<feature type="domain" description="Helicase C-terminal" evidence="7">
    <location>
        <begin position="238"/>
        <end position="299"/>
    </location>
</feature>
<dbReference type="GO" id="GO:0005634">
    <property type="term" value="C:nucleus"/>
    <property type="evidence" value="ECO:0007669"/>
    <property type="project" value="TreeGrafter"/>
</dbReference>
<keyword evidence="9" id="KW-1185">Reference proteome</keyword>
<keyword evidence="3 8" id="KW-0347">Helicase</keyword>
<dbReference type="InterPro" id="IPR027417">
    <property type="entry name" value="P-loop_NTPase"/>
</dbReference>
<reference evidence="8 9" key="1">
    <citation type="journal article" date="2024" name="Proc. Natl. Acad. Sci. U.S.A.">
        <title>The genetic regulatory architecture and epigenomic basis for age-related changes in rattlesnake venom.</title>
        <authorList>
            <person name="Hogan M.P."/>
            <person name="Holding M.L."/>
            <person name="Nystrom G.S."/>
            <person name="Colston T.J."/>
            <person name="Bartlett D.A."/>
            <person name="Mason A.J."/>
            <person name="Ellsworth S.A."/>
            <person name="Rautsaw R.M."/>
            <person name="Lawrence K.C."/>
            <person name="Strickland J.L."/>
            <person name="He B."/>
            <person name="Fraser P."/>
            <person name="Margres M.J."/>
            <person name="Gilbert D.M."/>
            <person name="Gibbs H.L."/>
            <person name="Parkinson C.L."/>
            <person name="Rokyta D.R."/>
        </authorList>
    </citation>
    <scope>NUCLEOTIDE SEQUENCE [LARGE SCALE GENOMIC DNA]</scope>
    <source>
        <strain evidence="8">DRR0105</strain>
    </source>
</reference>
<organism evidence="8 9">
    <name type="scientific">Crotalus adamanteus</name>
    <name type="common">Eastern diamondback rattlesnake</name>
    <dbReference type="NCBI Taxonomy" id="8729"/>
    <lineage>
        <taxon>Eukaryota</taxon>
        <taxon>Metazoa</taxon>
        <taxon>Chordata</taxon>
        <taxon>Craniata</taxon>
        <taxon>Vertebrata</taxon>
        <taxon>Euteleostomi</taxon>
        <taxon>Lepidosauria</taxon>
        <taxon>Squamata</taxon>
        <taxon>Bifurcata</taxon>
        <taxon>Unidentata</taxon>
        <taxon>Episquamata</taxon>
        <taxon>Toxicofera</taxon>
        <taxon>Serpentes</taxon>
        <taxon>Colubroidea</taxon>
        <taxon>Viperidae</taxon>
        <taxon>Crotalinae</taxon>
        <taxon>Crotalus</taxon>
    </lineage>
</organism>
<dbReference type="AlphaFoldDB" id="A0AAW1BGI2"/>
<evidence type="ECO:0000256" key="4">
    <source>
        <dbReference type="ARBA" id="ARBA00022840"/>
    </source>
</evidence>
<proteinExistence type="predicted"/>
<evidence type="ECO:0000259" key="7">
    <source>
        <dbReference type="Pfam" id="PF00271"/>
    </source>
</evidence>
<keyword evidence="4" id="KW-0067">ATP-binding</keyword>